<reference evidence="1" key="1">
    <citation type="submission" date="2020-05" db="EMBL/GenBank/DDBJ databases">
        <authorList>
            <person name="Chiriac C."/>
            <person name="Salcher M."/>
            <person name="Ghai R."/>
            <person name="Kavagutti S V."/>
        </authorList>
    </citation>
    <scope>NUCLEOTIDE SEQUENCE</scope>
</reference>
<gene>
    <name evidence="1" type="ORF">UFOPK3564_04087</name>
</gene>
<sequence>MPLVALAAAPPASAAGPAACRTALGATLATTDPTVLQDRAVSRVAVRRGTATGVRVVVTRGGRTLASGTAARLPRGTSNVPLKLRGTPGSGAVRVRVTGTVAGCGTRRASTTVRLRSASLPVRAALRGSTEVNGRTVVRVLLRPVGGTTPRNVRVQLLDALGAKVASTSLKGRLVSPTEAVLRSSSSLPTGRYRVAITGRPGTARTTSTASQAVQLSKATQIEPSAATADPSRQRVAVAWSGASSAGRDVAGFVLPGIGYGELVCSTGTQWIRVFPTEQAREQSMLTWTYRSWDGDSQNAEKALREALHTQFTGRDFNEGFNKFQPAEKQSTGEFTALLSDRGPIGAPFAPSLVAPVRVHVTWAWDFRDPSNARCNAQAEVVAQTAGSTGVGSAQVLWRGDAAAAGRDSTVSDLPGVGRIQVVCQATPSGVRTVRIDVPGASTLTTREGSVDTAVPYTGPVVTSLPNNGQLQIDTATGARVLIASRWKVNDPDPTQNSCAVAAQSVAP</sequence>
<accession>A0A6J7KY71</accession>
<protein>
    <submittedName>
        <fullName evidence="1">Unannotated protein</fullName>
    </submittedName>
</protein>
<name>A0A6J7KY71_9ZZZZ</name>
<evidence type="ECO:0000313" key="1">
    <source>
        <dbReference type="EMBL" id="CAB4961428.1"/>
    </source>
</evidence>
<dbReference type="EMBL" id="CAFBMK010000495">
    <property type="protein sequence ID" value="CAB4961428.1"/>
    <property type="molecule type" value="Genomic_DNA"/>
</dbReference>
<dbReference type="AlphaFoldDB" id="A0A6J7KY71"/>
<proteinExistence type="predicted"/>
<organism evidence="1">
    <name type="scientific">freshwater metagenome</name>
    <dbReference type="NCBI Taxonomy" id="449393"/>
    <lineage>
        <taxon>unclassified sequences</taxon>
        <taxon>metagenomes</taxon>
        <taxon>ecological metagenomes</taxon>
    </lineage>
</organism>